<keyword evidence="6" id="KW-0732">Signal</keyword>
<name>A0A5J5IH52_9BACT</name>
<comment type="catalytic activity">
    <reaction evidence="1">
        <text>Hydrolysis of terminal non-reducing N-acetyl-D-hexosamine residues in N-acetyl-beta-D-hexosaminides.</text>
        <dbReference type="EC" id="3.2.1.52"/>
    </reaction>
</comment>
<protein>
    <recommendedName>
        <fullName evidence="3">beta-N-acetylhexosaminidase</fullName>
        <ecNumber evidence="3">3.2.1.52</ecNumber>
    </recommendedName>
</protein>
<dbReference type="AlphaFoldDB" id="A0A5J5IH52"/>
<keyword evidence="10" id="KW-1185">Reference proteome</keyword>
<dbReference type="EMBL" id="VYQF01000002">
    <property type="protein sequence ID" value="KAA9039515.1"/>
    <property type="molecule type" value="Genomic_DNA"/>
</dbReference>
<accession>A0A5J5IH52</accession>
<dbReference type="Pfam" id="PF00144">
    <property type="entry name" value="Beta-lactamase"/>
    <property type="match status" value="1"/>
</dbReference>
<dbReference type="InterPro" id="IPR001466">
    <property type="entry name" value="Beta-lactam-related"/>
</dbReference>
<evidence type="ECO:0000256" key="5">
    <source>
        <dbReference type="ARBA" id="ARBA00023295"/>
    </source>
</evidence>
<dbReference type="GO" id="GO:0004563">
    <property type="term" value="F:beta-N-acetylhexosaminidase activity"/>
    <property type="evidence" value="ECO:0007669"/>
    <property type="project" value="UniProtKB-EC"/>
</dbReference>
<evidence type="ECO:0000256" key="4">
    <source>
        <dbReference type="ARBA" id="ARBA00022801"/>
    </source>
</evidence>
<reference evidence="9 10" key="1">
    <citation type="submission" date="2019-09" db="EMBL/GenBank/DDBJ databases">
        <title>Draft genome sequence of Ginsengibacter sp. BR5-29.</title>
        <authorList>
            <person name="Im W.-T."/>
        </authorList>
    </citation>
    <scope>NUCLEOTIDE SEQUENCE [LARGE SCALE GENOMIC DNA]</scope>
    <source>
        <strain evidence="9 10">BR5-29</strain>
    </source>
</reference>
<dbReference type="Gene3D" id="3.40.50.1700">
    <property type="entry name" value="Glycoside hydrolase family 3 C-terminal domain"/>
    <property type="match status" value="1"/>
</dbReference>
<evidence type="ECO:0000256" key="3">
    <source>
        <dbReference type="ARBA" id="ARBA00012663"/>
    </source>
</evidence>
<organism evidence="9 10">
    <name type="scientific">Ginsengibacter hankyongi</name>
    <dbReference type="NCBI Taxonomy" id="2607284"/>
    <lineage>
        <taxon>Bacteria</taxon>
        <taxon>Pseudomonadati</taxon>
        <taxon>Bacteroidota</taxon>
        <taxon>Chitinophagia</taxon>
        <taxon>Chitinophagales</taxon>
        <taxon>Chitinophagaceae</taxon>
        <taxon>Ginsengibacter</taxon>
    </lineage>
</organism>
<dbReference type="GO" id="GO:0005975">
    <property type="term" value="P:carbohydrate metabolic process"/>
    <property type="evidence" value="ECO:0007669"/>
    <property type="project" value="InterPro"/>
</dbReference>
<evidence type="ECO:0000256" key="1">
    <source>
        <dbReference type="ARBA" id="ARBA00001231"/>
    </source>
</evidence>
<dbReference type="InterPro" id="IPR017853">
    <property type="entry name" value="GH"/>
</dbReference>
<dbReference type="Gene3D" id="3.20.20.300">
    <property type="entry name" value="Glycoside hydrolase, family 3, N-terminal domain"/>
    <property type="match status" value="1"/>
</dbReference>
<dbReference type="Proteomes" id="UP000326903">
    <property type="component" value="Unassembled WGS sequence"/>
</dbReference>
<gene>
    <name evidence="9" type="ORF">FW778_11915</name>
</gene>
<dbReference type="InterPro" id="IPR036962">
    <property type="entry name" value="Glyco_hydro_3_N_sf"/>
</dbReference>
<comment type="caution">
    <text evidence="9">The sequence shown here is derived from an EMBL/GenBank/DDBJ whole genome shotgun (WGS) entry which is preliminary data.</text>
</comment>
<dbReference type="Pfam" id="PF00933">
    <property type="entry name" value="Glyco_hydro_3"/>
    <property type="match status" value="1"/>
</dbReference>
<dbReference type="InterPro" id="IPR050226">
    <property type="entry name" value="NagZ_Beta-hexosaminidase"/>
</dbReference>
<sequence length="1001" mass="111670">MTKFLLSSLFLISISTTTFSQVQKNMHAQHWADSVFNTLNDDQRIAQLMVLRESSYTKDGPVYYDSLITDAITKYDIGGICLFQGGPVQQANFINYFQSIAKTPLMVCIDGEWGLGMRQDSVIPLNHQMMLGAVNDTSIVAAYGKVVAEQCKREGIHVNFAPVVDINNNPDNPVINDRSFGENKYKVAQYGVTYMKAMQNEGVLACAKHFPGHGDVSVDSHLDLPVINKSMKQLDSLELYPFEQMFKAGVGSVMIAHLYIPAIDSTPNTATSLSKNNVTGLLRNKLHFNGLTFTDALGMKGVAKFFPGGQIAAQSLIAGNDMLCLPEDVATSIAKIREAIDSNKLSWNDIYAKCKKVLEYKYLYGVAHTKPIDTTNLVKDLNSGVDDVRKLVADNAITLLKNKDKRFFPLSPFNTDRDIAYVGIGIDSANAFAQRMKDDYNADLFYFNYKEDSTRILSTVELIKKRYKSVVIGVHNYARYPRNNFGISGYALSLINKILENNKAIIFDFGNPYALKNFCDADNLVACYEDDSITQNAAADILEGKILAKGTLPVTVCSTYKYGSGILPKSIMPFATPGQEGLNGLQMTRNIDSIALAGIEGHAYPGCVVLIARHGKIVFEKAYGKYNYDTPEPVNLNSIYDMASVTKICATTLGVMKLYDEGKLRLDKTLGTYLPWVRKSDKKNLNIKKILLHQAGLVADVVFYKKTVDPVTGKPLPQYFRPDSSAKFNVRVAEHLYLRRDYADSMNQSIVDSKLLPGNEYVYSDNDFILMADVVKAISGLRINKYVDKYFYKPMGLHSIGFNPRNRFDTNLVAPTEVDQYFRYQHLHADVHDEGSAMFGGDAGHAGLFSNAEDIGAILQMFLDGGRFNGKQYIKPSTLKLFTAYNSSISRRGIAFDKPEKDNYTTTDPHPYPSRFASPLTFGHTGYTGTCIWVDPKYDLVYVFLSNRVNPTRSTDLYRLNIRGSIEDAVYKAMVPAIPEVLKREELEKQELEKVGFGNSE</sequence>
<dbReference type="InterPro" id="IPR036881">
    <property type="entry name" value="Glyco_hydro_3_C_sf"/>
</dbReference>
<dbReference type="GO" id="GO:0009254">
    <property type="term" value="P:peptidoglycan turnover"/>
    <property type="evidence" value="ECO:0007669"/>
    <property type="project" value="TreeGrafter"/>
</dbReference>
<feature type="domain" description="Glycoside hydrolase family 3 N-terminal" evidence="8">
    <location>
        <begin position="44"/>
        <end position="358"/>
    </location>
</feature>
<evidence type="ECO:0000259" key="8">
    <source>
        <dbReference type="Pfam" id="PF00933"/>
    </source>
</evidence>
<dbReference type="SUPFAM" id="SSF51445">
    <property type="entry name" value="(Trans)glycosidases"/>
    <property type="match status" value="1"/>
</dbReference>
<proteinExistence type="inferred from homology"/>
<dbReference type="SUPFAM" id="SSF52279">
    <property type="entry name" value="Beta-D-glucan exohydrolase, C-terminal domain"/>
    <property type="match status" value="1"/>
</dbReference>
<evidence type="ECO:0000259" key="7">
    <source>
        <dbReference type="Pfam" id="PF00144"/>
    </source>
</evidence>
<keyword evidence="5" id="KW-0326">Glycosidase</keyword>
<evidence type="ECO:0000256" key="6">
    <source>
        <dbReference type="SAM" id="SignalP"/>
    </source>
</evidence>
<dbReference type="InterPro" id="IPR001764">
    <property type="entry name" value="Glyco_hydro_3_N"/>
</dbReference>
<dbReference type="RefSeq" id="WP_150414926.1">
    <property type="nucleotide sequence ID" value="NZ_VYQF01000002.1"/>
</dbReference>
<feature type="chain" id="PRO_5023854008" description="beta-N-acetylhexosaminidase" evidence="6">
    <location>
        <begin position="21"/>
        <end position="1001"/>
    </location>
</feature>
<dbReference type="SUPFAM" id="SSF56601">
    <property type="entry name" value="beta-lactamase/transpeptidase-like"/>
    <property type="match status" value="1"/>
</dbReference>
<feature type="domain" description="Beta-lactamase-related" evidence="7">
    <location>
        <begin position="599"/>
        <end position="955"/>
    </location>
</feature>
<feature type="signal peptide" evidence="6">
    <location>
        <begin position="1"/>
        <end position="20"/>
    </location>
</feature>
<evidence type="ECO:0000313" key="10">
    <source>
        <dbReference type="Proteomes" id="UP000326903"/>
    </source>
</evidence>
<keyword evidence="4 9" id="KW-0378">Hydrolase</keyword>
<evidence type="ECO:0000313" key="9">
    <source>
        <dbReference type="EMBL" id="KAA9039515.1"/>
    </source>
</evidence>
<comment type="similarity">
    <text evidence="2">Belongs to the glycosyl hydrolase 3 family.</text>
</comment>
<evidence type="ECO:0000256" key="2">
    <source>
        <dbReference type="ARBA" id="ARBA00005336"/>
    </source>
</evidence>
<dbReference type="PANTHER" id="PTHR30480:SF13">
    <property type="entry name" value="BETA-HEXOSAMINIDASE"/>
    <property type="match status" value="1"/>
</dbReference>
<dbReference type="PANTHER" id="PTHR30480">
    <property type="entry name" value="BETA-HEXOSAMINIDASE-RELATED"/>
    <property type="match status" value="1"/>
</dbReference>
<dbReference type="PROSITE" id="PS00775">
    <property type="entry name" value="GLYCOSYL_HYDROL_F3"/>
    <property type="match status" value="1"/>
</dbReference>
<dbReference type="Gene3D" id="3.40.710.10">
    <property type="entry name" value="DD-peptidase/beta-lactamase superfamily"/>
    <property type="match status" value="1"/>
</dbReference>
<dbReference type="InterPro" id="IPR012338">
    <property type="entry name" value="Beta-lactam/transpept-like"/>
</dbReference>
<dbReference type="EC" id="3.2.1.52" evidence="3"/>
<dbReference type="InterPro" id="IPR019800">
    <property type="entry name" value="Glyco_hydro_3_AS"/>
</dbReference>